<dbReference type="SUPFAM" id="SSF56219">
    <property type="entry name" value="DNase I-like"/>
    <property type="match status" value="1"/>
</dbReference>
<keyword evidence="3" id="KW-1185">Reference proteome</keyword>
<dbReference type="PANTHER" id="PTHR33273">
    <property type="entry name" value="DOMAIN-CONTAINING PROTEIN, PUTATIVE-RELATED"/>
    <property type="match status" value="1"/>
</dbReference>
<dbReference type="PANTHER" id="PTHR33273:SF4">
    <property type="entry name" value="ENDONUCLEASE_EXONUCLEASE_PHOSPHATASE DOMAIN-CONTAINING PROTEIN"/>
    <property type="match status" value="1"/>
</dbReference>
<protein>
    <recommendedName>
        <fullName evidence="1">Endonuclease/exonuclease/phosphatase domain-containing protein</fullName>
    </recommendedName>
</protein>
<accession>A0A8J5CTZ3</accession>
<sequence length="370" mass="41228">MPISYGVTLHLGHSTLDLHNIYKPPDVNSLELGELLAHAASSPTFIGGDFNCHHPILHYPGRTNSAGRQLETALTGNPGVALLNNGEPTHLHGGRLDLSFVTDILRPCASWALHPTLTSDHFAIICHLNLPEFPSPQLPAPRWNTKLANWAKTFHAAASESIPLTSSSTTKPPRDYWFYNDRVRELNSRITFTRRLYRRKPTAQNRALLQVVVSAANRRKADIRREHWLNWCRGLDSHSSLGEMWRQLQVIAGNKRPIRPPHPDPAREAEKLASLFATRTCTDNLPAETRDRLTELLPGRNDQVDRACEDQSNTNTSLTLLELRRALKTSGDTSPGADRTTYSMITNAGSDGHSALLTLFNASWEACKLP</sequence>
<dbReference type="Pfam" id="PF14529">
    <property type="entry name" value="Exo_endo_phos_2"/>
    <property type="match status" value="1"/>
</dbReference>
<dbReference type="AlphaFoldDB" id="A0A8J5CTZ3"/>
<reference evidence="2" key="1">
    <citation type="submission" date="2020-07" db="EMBL/GenBank/DDBJ databases">
        <title>The High-quality genome of the commercially important snow crab, Chionoecetes opilio.</title>
        <authorList>
            <person name="Jeong J.-H."/>
            <person name="Ryu S."/>
        </authorList>
    </citation>
    <scope>NUCLEOTIDE SEQUENCE</scope>
    <source>
        <strain evidence="2">MADBK_172401_WGS</strain>
        <tissue evidence="2">Digestive gland</tissue>
    </source>
</reference>
<dbReference type="Proteomes" id="UP000770661">
    <property type="component" value="Unassembled WGS sequence"/>
</dbReference>
<gene>
    <name evidence="2" type="ORF">GWK47_048625</name>
</gene>
<dbReference type="OrthoDB" id="6372692at2759"/>
<evidence type="ECO:0000313" key="2">
    <source>
        <dbReference type="EMBL" id="KAG0720375.1"/>
    </source>
</evidence>
<comment type="caution">
    <text evidence="2">The sequence shown here is derived from an EMBL/GenBank/DDBJ whole genome shotgun (WGS) entry which is preliminary data.</text>
</comment>
<dbReference type="InterPro" id="IPR036691">
    <property type="entry name" value="Endo/exonu/phosph_ase_sf"/>
</dbReference>
<evidence type="ECO:0000313" key="3">
    <source>
        <dbReference type="Proteomes" id="UP000770661"/>
    </source>
</evidence>
<proteinExistence type="predicted"/>
<name>A0A8J5CTZ3_CHIOP</name>
<dbReference type="GO" id="GO:0003824">
    <property type="term" value="F:catalytic activity"/>
    <property type="evidence" value="ECO:0007669"/>
    <property type="project" value="InterPro"/>
</dbReference>
<dbReference type="EMBL" id="JACEEZ010012977">
    <property type="protein sequence ID" value="KAG0720375.1"/>
    <property type="molecule type" value="Genomic_DNA"/>
</dbReference>
<organism evidence="2 3">
    <name type="scientific">Chionoecetes opilio</name>
    <name type="common">Atlantic snow crab</name>
    <name type="synonym">Cancer opilio</name>
    <dbReference type="NCBI Taxonomy" id="41210"/>
    <lineage>
        <taxon>Eukaryota</taxon>
        <taxon>Metazoa</taxon>
        <taxon>Ecdysozoa</taxon>
        <taxon>Arthropoda</taxon>
        <taxon>Crustacea</taxon>
        <taxon>Multicrustacea</taxon>
        <taxon>Malacostraca</taxon>
        <taxon>Eumalacostraca</taxon>
        <taxon>Eucarida</taxon>
        <taxon>Decapoda</taxon>
        <taxon>Pleocyemata</taxon>
        <taxon>Brachyura</taxon>
        <taxon>Eubrachyura</taxon>
        <taxon>Majoidea</taxon>
        <taxon>Majidae</taxon>
        <taxon>Chionoecetes</taxon>
    </lineage>
</organism>
<dbReference type="Gene3D" id="3.60.10.10">
    <property type="entry name" value="Endonuclease/exonuclease/phosphatase"/>
    <property type="match status" value="1"/>
</dbReference>
<evidence type="ECO:0000259" key="1">
    <source>
        <dbReference type="Pfam" id="PF14529"/>
    </source>
</evidence>
<dbReference type="InterPro" id="IPR005135">
    <property type="entry name" value="Endo/exonuclease/phosphatase"/>
</dbReference>
<feature type="domain" description="Endonuclease/exonuclease/phosphatase" evidence="1">
    <location>
        <begin position="17"/>
        <end position="125"/>
    </location>
</feature>